<protein>
    <submittedName>
        <fullName evidence="3">Phosphate starvation-inducible protein psiF</fullName>
    </submittedName>
</protein>
<dbReference type="Proteomes" id="UP000254919">
    <property type="component" value="Unassembled WGS sequence"/>
</dbReference>
<name>A0A1S8D8Y6_9PROT</name>
<keyword evidence="1" id="KW-0732">Signal</keyword>
<dbReference type="PROSITE" id="PS51257">
    <property type="entry name" value="PROKAR_LIPOPROTEIN"/>
    <property type="match status" value="1"/>
</dbReference>
<dbReference type="GeneID" id="99634817"/>
<keyword evidence="4" id="KW-1185">Reference proteome</keyword>
<dbReference type="EMBL" id="UGVN01000001">
    <property type="protein sequence ID" value="SUE42056.1"/>
    <property type="molecule type" value="Genomic_DNA"/>
</dbReference>
<evidence type="ECO:0000256" key="1">
    <source>
        <dbReference type="SAM" id="SignalP"/>
    </source>
</evidence>
<sequence length="114" mass="11785">MRLFPTLLASAALLGLSGACSASFAQPSVPSSAQAAQQQRMKDCNATAKTRSLAGDGRKQFMSACLSGKADSVQSAAAPATQQDRMRSCNAEAGTKKLAGDQRRSFMSACLSGH</sequence>
<reference evidence="2 4" key="1">
    <citation type="submission" date="2016-12" db="EMBL/GenBank/DDBJ databases">
        <title>Draft genome sequence of Roseomonas mucosa strain AU37, isolated from a peripheral intravenous catheter.</title>
        <authorList>
            <person name="Choudhury M.A."/>
            <person name="Sidjabat H.E."/>
            <person name="Wailan A.M."/>
            <person name="Zhang L."/>
            <person name="Marsh N.M."/>
            <person name="Rickard C.M."/>
            <person name="Davies M."/>
            <person name="Mcmillan D.J."/>
        </authorList>
    </citation>
    <scope>NUCLEOTIDE SEQUENCE [LARGE SCALE GENOMIC DNA]</scope>
    <source>
        <strain evidence="2 4">SAVE376</strain>
    </source>
</reference>
<evidence type="ECO:0000313" key="3">
    <source>
        <dbReference type="EMBL" id="SUE42056.1"/>
    </source>
</evidence>
<feature type="signal peptide" evidence="1">
    <location>
        <begin position="1"/>
        <end position="25"/>
    </location>
</feature>
<reference evidence="3 5" key="2">
    <citation type="submission" date="2018-06" db="EMBL/GenBank/DDBJ databases">
        <authorList>
            <consortium name="Pathogen Informatics"/>
            <person name="Doyle S."/>
        </authorList>
    </citation>
    <scope>NUCLEOTIDE SEQUENCE [LARGE SCALE GENOMIC DNA]</scope>
    <source>
        <strain evidence="3 5">NCTC13291</strain>
    </source>
</reference>
<proteinExistence type="predicted"/>
<evidence type="ECO:0000313" key="4">
    <source>
        <dbReference type="Proteomes" id="UP000054844"/>
    </source>
</evidence>
<accession>A0A1S8D8Y6</accession>
<evidence type="ECO:0000313" key="2">
    <source>
        <dbReference type="EMBL" id="ONH84791.1"/>
    </source>
</evidence>
<gene>
    <name evidence="3" type="primary">psiF</name>
    <name evidence="2" type="ORF">APZ41_002220</name>
    <name evidence="3" type="ORF">NCTC13291_03673</name>
</gene>
<dbReference type="RefSeq" id="WP_037249766.1">
    <property type="nucleotide sequence ID" value="NZ_AP031462.1"/>
</dbReference>
<dbReference type="OrthoDB" id="8001925at2"/>
<dbReference type="Pfam" id="PF07769">
    <property type="entry name" value="PsiF_repeat"/>
    <property type="match status" value="2"/>
</dbReference>
<organism evidence="2 4">
    <name type="scientific">Roseomonas mucosa</name>
    <dbReference type="NCBI Taxonomy" id="207340"/>
    <lineage>
        <taxon>Bacteria</taxon>
        <taxon>Pseudomonadati</taxon>
        <taxon>Pseudomonadota</taxon>
        <taxon>Alphaproteobacteria</taxon>
        <taxon>Acetobacterales</taxon>
        <taxon>Roseomonadaceae</taxon>
        <taxon>Roseomonas</taxon>
    </lineage>
</organism>
<evidence type="ECO:0000313" key="5">
    <source>
        <dbReference type="Proteomes" id="UP000254919"/>
    </source>
</evidence>
<dbReference type="Proteomes" id="UP000054844">
    <property type="component" value="Unassembled WGS sequence"/>
</dbReference>
<feature type="chain" id="PRO_5036025718" evidence="1">
    <location>
        <begin position="26"/>
        <end position="114"/>
    </location>
</feature>
<dbReference type="STRING" id="207340.APZ41_002220"/>
<dbReference type="InterPro" id="IPR011690">
    <property type="entry name" value="P_starv_induced_PsiF"/>
</dbReference>
<dbReference type="AlphaFoldDB" id="A0A1S8D8Y6"/>
<dbReference type="EMBL" id="LLWF02000003">
    <property type="protein sequence ID" value="ONH84791.1"/>
    <property type="molecule type" value="Genomic_DNA"/>
</dbReference>